<evidence type="ECO:0000256" key="7">
    <source>
        <dbReference type="ARBA" id="ARBA00023163"/>
    </source>
</evidence>
<evidence type="ECO:0000256" key="10">
    <source>
        <dbReference type="ARBA" id="ARBA00033234"/>
    </source>
</evidence>
<dbReference type="PANTHER" id="PTHR28643">
    <property type="entry name" value="SWI5-DEPENDENT RECOMBINATION DNA REPAIR PROTEIN 1 HOMOLOG"/>
    <property type="match status" value="1"/>
</dbReference>
<keyword evidence="5" id="KW-0805">Transcription regulation</keyword>
<dbReference type="Pfam" id="PF10376">
    <property type="entry name" value="Mei5"/>
    <property type="match status" value="1"/>
</dbReference>
<evidence type="ECO:0000256" key="1">
    <source>
        <dbReference type="ARBA" id="ARBA00004123"/>
    </source>
</evidence>
<dbReference type="InterPro" id="IPR042429">
    <property type="entry name" value="SFR1"/>
</dbReference>
<dbReference type="GO" id="GO:0003713">
    <property type="term" value="F:transcription coactivator activity"/>
    <property type="evidence" value="ECO:0007669"/>
    <property type="project" value="InterPro"/>
</dbReference>
<dbReference type="EMBL" id="MCFG01000006">
    <property type="protein sequence ID" value="ORX87646.1"/>
    <property type="molecule type" value="Genomic_DNA"/>
</dbReference>
<evidence type="ECO:0000256" key="5">
    <source>
        <dbReference type="ARBA" id="ARBA00023015"/>
    </source>
</evidence>
<dbReference type="InterPro" id="IPR018468">
    <property type="entry name" value="SFR1/Mei5"/>
</dbReference>
<accession>A0A1Y1XQ57</accession>
<keyword evidence="4" id="KW-0227">DNA damage</keyword>
<dbReference type="Gene3D" id="6.10.140.1020">
    <property type="match status" value="1"/>
</dbReference>
<comment type="subcellular location">
    <subcellularLocation>
        <location evidence="1">Nucleus</location>
    </subcellularLocation>
</comment>
<dbReference type="Proteomes" id="UP000193944">
    <property type="component" value="Unassembled WGS sequence"/>
</dbReference>
<organism evidence="12 13">
    <name type="scientific">Anaeromyces robustus</name>
    <dbReference type="NCBI Taxonomy" id="1754192"/>
    <lineage>
        <taxon>Eukaryota</taxon>
        <taxon>Fungi</taxon>
        <taxon>Fungi incertae sedis</taxon>
        <taxon>Chytridiomycota</taxon>
        <taxon>Chytridiomycota incertae sedis</taxon>
        <taxon>Neocallimastigomycetes</taxon>
        <taxon>Neocallimastigales</taxon>
        <taxon>Neocallimastigaceae</taxon>
        <taxon>Anaeromyces</taxon>
    </lineage>
</organism>
<reference evidence="12 13" key="1">
    <citation type="submission" date="2016-08" db="EMBL/GenBank/DDBJ databases">
        <title>A Parts List for Fungal Cellulosomes Revealed by Comparative Genomics.</title>
        <authorList>
            <consortium name="DOE Joint Genome Institute"/>
            <person name="Haitjema C.H."/>
            <person name="Gilmore S.P."/>
            <person name="Henske J.K."/>
            <person name="Solomon K.V."/>
            <person name="De Groot R."/>
            <person name="Kuo A."/>
            <person name="Mondo S.J."/>
            <person name="Salamov A.A."/>
            <person name="Labutti K."/>
            <person name="Zhao Z."/>
            <person name="Chiniquy J."/>
            <person name="Barry K."/>
            <person name="Brewer H.M."/>
            <person name="Purvine S.O."/>
            <person name="Wright A.T."/>
            <person name="Boxma B."/>
            <person name="Van Alen T."/>
            <person name="Hackstein J.H."/>
            <person name="Baker S.E."/>
            <person name="Grigoriev I.V."/>
            <person name="O'Malley M.A."/>
        </authorList>
    </citation>
    <scope>NUCLEOTIDE SEQUENCE [LARGE SCALE GENOMIC DNA]</scope>
    <source>
        <strain evidence="12 13">S4</strain>
    </source>
</reference>
<dbReference type="OrthoDB" id="10051617at2759"/>
<comment type="similarity">
    <text evidence="2">Belongs to the SFR1/MEI5 family.</text>
</comment>
<evidence type="ECO:0000313" key="12">
    <source>
        <dbReference type="EMBL" id="ORX87646.1"/>
    </source>
</evidence>
<reference evidence="12 13" key="2">
    <citation type="submission" date="2016-08" db="EMBL/GenBank/DDBJ databases">
        <title>Pervasive Adenine N6-methylation of Active Genes in Fungi.</title>
        <authorList>
            <consortium name="DOE Joint Genome Institute"/>
            <person name="Mondo S.J."/>
            <person name="Dannebaum R.O."/>
            <person name="Kuo R.C."/>
            <person name="Labutti K."/>
            <person name="Haridas S."/>
            <person name="Kuo A."/>
            <person name="Salamov A."/>
            <person name="Ahrendt S.R."/>
            <person name="Lipzen A."/>
            <person name="Sullivan W."/>
            <person name="Andreopoulos W.B."/>
            <person name="Clum A."/>
            <person name="Lindquist E."/>
            <person name="Daum C."/>
            <person name="Ramamoorthy G.K."/>
            <person name="Gryganskyi A."/>
            <person name="Culley D."/>
            <person name="Magnuson J.K."/>
            <person name="James T.Y."/>
            <person name="O'Malley M.A."/>
            <person name="Stajich J.E."/>
            <person name="Spatafora J.W."/>
            <person name="Visel A."/>
            <person name="Grigoriev I.V."/>
        </authorList>
    </citation>
    <scope>NUCLEOTIDE SEQUENCE [LARGE SCALE GENOMIC DNA]</scope>
    <source>
        <strain evidence="12 13">S4</strain>
    </source>
</reference>
<evidence type="ECO:0000313" key="13">
    <source>
        <dbReference type="Proteomes" id="UP000193944"/>
    </source>
</evidence>
<evidence type="ECO:0000256" key="6">
    <source>
        <dbReference type="ARBA" id="ARBA00023054"/>
    </source>
</evidence>
<dbReference type="GO" id="GO:0032798">
    <property type="term" value="C:Swi5-Sfr1 complex"/>
    <property type="evidence" value="ECO:0007669"/>
    <property type="project" value="InterPro"/>
</dbReference>
<proteinExistence type="inferred from homology"/>
<keyword evidence="6 11" id="KW-0175">Coiled coil</keyword>
<name>A0A1Y1XQ57_9FUNG</name>
<sequence length="236" mass="27134">MEDSFLSIFNDNKPISKKEIETKISKSSSINDINKKTSSISPSNKMKLLNKSSNLLHKNTTFKSPLLKNVNKTSRGISKSFQSPLIHNNNKSKLKTNEIQGLLNIKNKNFNRSAPVSSLLKFKKDKELLNKIKERDALLNQLKQKEENIRRINLVLKHRETNEVEKLKLLICKWRKTSQTITEVLKEKIGQVMVANAYDNGIELKEVTLEQILNGLNINPSILNYDKEEDCFNNNK</sequence>
<protein>
    <recommendedName>
        <fullName evidence="3">Swi5-dependent recombination DNA repair protein 1 homolog</fullName>
    </recommendedName>
    <alternativeName>
        <fullName evidence="10">Meiosis protein 5 homolog</fullName>
    </alternativeName>
</protein>
<keyword evidence="9" id="KW-0539">Nucleus</keyword>
<evidence type="ECO:0000256" key="9">
    <source>
        <dbReference type="ARBA" id="ARBA00023242"/>
    </source>
</evidence>
<dbReference type="PANTHER" id="PTHR28643:SF1">
    <property type="entry name" value="SWI5-DEPENDENT RECOMBINATION DNA REPAIR PROTEIN 1 HOMOLOG"/>
    <property type="match status" value="1"/>
</dbReference>
<evidence type="ECO:0000256" key="2">
    <source>
        <dbReference type="ARBA" id="ARBA00008729"/>
    </source>
</evidence>
<evidence type="ECO:0000256" key="11">
    <source>
        <dbReference type="SAM" id="Coils"/>
    </source>
</evidence>
<feature type="coiled-coil region" evidence="11">
    <location>
        <begin position="128"/>
        <end position="155"/>
    </location>
</feature>
<evidence type="ECO:0000256" key="3">
    <source>
        <dbReference type="ARBA" id="ARBA00014688"/>
    </source>
</evidence>
<keyword evidence="8" id="KW-0234">DNA repair</keyword>
<dbReference type="AlphaFoldDB" id="A0A1Y1XQ57"/>
<dbReference type="GO" id="GO:0000724">
    <property type="term" value="P:double-strand break repair via homologous recombination"/>
    <property type="evidence" value="ECO:0007669"/>
    <property type="project" value="InterPro"/>
</dbReference>
<keyword evidence="7" id="KW-0804">Transcription</keyword>
<keyword evidence="13" id="KW-1185">Reference proteome</keyword>
<gene>
    <name evidence="12" type="ORF">BCR32DRAFT_264070</name>
</gene>
<comment type="caution">
    <text evidence="12">The sequence shown here is derived from an EMBL/GenBank/DDBJ whole genome shotgun (WGS) entry which is preliminary data.</text>
</comment>
<evidence type="ECO:0000256" key="8">
    <source>
        <dbReference type="ARBA" id="ARBA00023204"/>
    </source>
</evidence>
<evidence type="ECO:0000256" key="4">
    <source>
        <dbReference type="ARBA" id="ARBA00022763"/>
    </source>
</evidence>